<reference evidence="1 2" key="1">
    <citation type="submission" date="2022-01" db="EMBL/GenBank/DDBJ databases">
        <authorList>
            <person name="Xiong W."/>
            <person name="Schranz E."/>
        </authorList>
    </citation>
    <scope>NUCLEOTIDE SEQUENCE [LARGE SCALE GENOMIC DNA]</scope>
</reference>
<gene>
    <name evidence="1" type="ORF">LVIROSA_LOCUS37631</name>
</gene>
<name>A0AAU9PQL0_9ASTR</name>
<protein>
    <submittedName>
        <fullName evidence="1">Uncharacterized protein</fullName>
    </submittedName>
</protein>
<sequence>MPVVTISFYITPTTRHLLSPFPNDDVVKPSTPDQIQDCDFYLKTYAAGFHLSLYLVRWQPLMISSSFHAAIWCLLSYDSFDCFPLSTDCFALDCLICASFDGYRHSRAYCFCNLSCAHCWTNGVWLLLTEQIRIVGVLRPVDADIYEPVSLEMLHAYQFNIMEKVD</sequence>
<proteinExistence type="predicted"/>
<dbReference type="AlphaFoldDB" id="A0AAU9PQL0"/>
<comment type="caution">
    <text evidence="1">The sequence shown here is derived from an EMBL/GenBank/DDBJ whole genome shotgun (WGS) entry which is preliminary data.</text>
</comment>
<evidence type="ECO:0000313" key="1">
    <source>
        <dbReference type="EMBL" id="CAH1452328.1"/>
    </source>
</evidence>
<dbReference type="Proteomes" id="UP001157418">
    <property type="component" value="Unassembled WGS sequence"/>
</dbReference>
<dbReference type="EMBL" id="CAKMRJ010005745">
    <property type="protein sequence ID" value="CAH1452328.1"/>
    <property type="molecule type" value="Genomic_DNA"/>
</dbReference>
<accession>A0AAU9PQL0</accession>
<evidence type="ECO:0000313" key="2">
    <source>
        <dbReference type="Proteomes" id="UP001157418"/>
    </source>
</evidence>
<organism evidence="1 2">
    <name type="scientific">Lactuca virosa</name>
    <dbReference type="NCBI Taxonomy" id="75947"/>
    <lineage>
        <taxon>Eukaryota</taxon>
        <taxon>Viridiplantae</taxon>
        <taxon>Streptophyta</taxon>
        <taxon>Embryophyta</taxon>
        <taxon>Tracheophyta</taxon>
        <taxon>Spermatophyta</taxon>
        <taxon>Magnoliopsida</taxon>
        <taxon>eudicotyledons</taxon>
        <taxon>Gunneridae</taxon>
        <taxon>Pentapetalae</taxon>
        <taxon>asterids</taxon>
        <taxon>campanulids</taxon>
        <taxon>Asterales</taxon>
        <taxon>Asteraceae</taxon>
        <taxon>Cichorioideae</taxon>
        <taxon>Cichorieae</taxon>
        <taxon>Lactucinae</taxon>
        <taxon>Lactuca</taxon>
    </lineage>
</organism>
<keyword evidence="2" id="KW-1185">Reference proteome</keyword>